<dbReference type="EMBL" id="PSQE01000003">
    <property type="protein sequence ID" value="RHN65996.1"/>
    <property type="molecule type" value="Genomic_DNA"/>
</dbReference>
<proteinExistence type="predicted"/>
<evidence type="ECO:0000313" key="2">
    <source>
        <dbReference type="Proteomes" id="UP000265566"/>
    </source>
</evidence>
<accession>A0A396IJZ6</accession>
<dbReference type="Gramene" id="rna13905">
    <property type="protein sequence ID" value="RHN65996.1"/>
    <property type="gene ID" value="gene13905"/>
</dbReference>
<protein>
    <submittedName>
        <fullName evidence="1">Uncharacterized protein</fullName>
    </submittedName>
</protein>
<dbReference type="Proteomes" id="UP000265566">
    <property type="component" value="Chromosome 3"/>
</dbReference>
<comment type="caution">
    <text evidence="1">The sequence shown here is derived from an EMBL/GenBank/DDBJ whole genome shotgun (WGS) entry which is preliminary data.</text>
</comment>
<gene>
    <name evidence="1" type="ORF">MtrunA17_Chr3g0086001</name>
</gene>
<sequence length="44" mass="4975">MTRLTIIPLRLRSIIAWIMSIRASPHLVVTLIPRVPTSIIPSKL</sequence>
<reference evidence="2" key="1">
    <citation type="journal article" date="2018" name="Nat. Plants">
        <title>Whole-genome landscape of Medicago truncatula symbiotic genes.</title>
        <authorList>
            <person name="Pecrix Y."/>
            <person name="Staton S.E."/>
            <person name="Sallet E."/>
            <person name="Lelandais-Briere C."/>
            <person name="Moreau S."/>
            <person name="Carrere S."/>
            <person name="Blein T."/>
            <person name="Jardinaud M.F."/>
            <person name="Latrasse D."/>
            <person name="Zouine M."/>
            <person name="Zahm M."/>
            <person name="Kreplak J."/>
            <person name="Mayjonade B."/>
            <person name="Satge C."/>
            <person name="Perez M."/>
            <person name="Cauet S."/>
            <person name="Marande W."/>
            <person name="Chantry-Darmon C."/>
            <person name="Lopez-Roques C."/>
            <person name="Bouchez O."/>
            <person name="Berard A."/>
            <person name="Debelle F."/>
            <person name="Munos S."/>
            <person name="Bendahmane A."/>
            <person name="Berges H."/>
            <person name="Niebel A."/>
            <person name="Buitink J."/>
            <person name="Frugier F."/>
            <person name="Benhamed M."/>
            <person name="Crespi M."/>
            <person name="Gouzy J."/>
            <person name="Gamas P."/>
        </authorList>
    </citation>
    <scope>NUCLEOTIDE SEQUENCE [LARGE SCALE GENOMIC DNA]</scope>
    <source>
        <strain evidence="2">cv. Jemalong A17</strain>
    </source>
</reference>
<organism evidence="1 2">
    <name type="scientific">Medicago truncatula</name>
    <name type="common">Barrel medic</name>
    <name type="synonym">Medicago tribuloides</name>
    <dbReference type="NCBI Taxonomy" id="3880"/>
    <lineage>
        <taxon>Eukaryota</taxon>
        <taxon>Viridiplantae</taxon>
        <taxon>Streptophyta</taxon>
        <taxon>Embryophyta</taxon>
        <taxon>Tracheophyta</taxon>
        <taxon>Spermatophyta</taxon>
        <taxon>Magnoliopsida</taxon>
        <taxon>eudicotyledons</taxon>
        <taxon>Gunneridae</taxon>
        <taxon>Pentapetalae</taxon>
        <taxon>rosids</taxon>
        <taxon>fabids</taxon>
        <taxon>Fabales</taxon>
        <taxon>Fabaceae</taxon>
        <taxon>Papilionoideae</taxon>
        <taxon>50 kb inversion clade</taxon>
        <taxon>NPAAA clade</taxon>
        <taxon>Hologalegina</taxon>
        <taxon>IRL clade</taxon>
        <taxon>Trifolieae</taxon>
        <taxon>Medicago</taxon>
    </lineage>
</organism>
<name>A0A396IJZ6_MEDTR</name>
<dbReference type="AlphaFoldDB" id="A0A396IJZ6"/>
<evidence type="ECO:0000313" key="1">
    <source>
        <dbReference type="EMBL" id="RHN65996.1"/>
    </source>
</evidence>